<gene>
    <name evidence="7" type="ORF">DFR45_10373</name>
</gene>
<evidence type="ECO:0000256" key="1">
    <source>
        <dbReference type="ARBA" id="ARBA00004141"/>
    </source>
</evidence>
<reference evidence="7 8" key="1">
    <citation type="submission" date="2018-07" db="EMBL/GenBank/DDBJ databases">
        <title>Genomic Encyclopedia of Type Strains, Phase IV (KMG-IV): sequencing the most valuable type-strain genomes for metagenomic binning, comparative biology and taxonomic classification.</title>
        <authorList>
            <person name="Goeker M."/>
        </authorList>
    </citation>
    <scope>NUCLEOTIDE SEQUENCE [LARGE SCALE GENOMIC DNA]</scope>
    <source>
        <strain evidence="7 8">DSM 100911</strain>
    </source>
</reference>
<dbReference type="PANTHER" id="PTHR32322">
    <property type="entry name" value="INNER MEMBRANE TRANSPORTER"/>
    <property type="match status" value="1"/>
</dbReference>
<dbReference type="OrthoDB" id="9810556at2"/>
<feature type="transmembrane region" description="Helical" evidence="5">
    <location>
        <begin position="176"/>
        <end position="196"/>
    </location>
</feature>
<keyword evidence="8" id="KW-1185">Reference proteome</keyword>
<feature type="transmembrane region" description="Helical" evidence="5">
    <location>
        <begin position="147"/>
        <end position="164"/>
    </location>
</feature>
<dbReference type="GO" id="GO:0016020">
    <property type="term" value="C:membrane"/>
    <property type="evidence" value="ECO:0007669"/>
    <property type="project" value="UniProtKB-SubCell"/>
</dbReference>
<feature type="transmembrane region" description="Helical" evidence="5">
    <location>
        <begin position="240"/>
        <end position="259"/>
    </location>
</feature>
<evidence type="ECO:0000256" key="4">
    <source>
        <dbReference type="ARBA" id="ARBA00023136"/>
    </source>
</evidence>
<dbReference type="InterPro" id="IPR037185">
    <property type="entry name" value="EmrE-like"/>
</dbReference>
<evidence type="ECO:0000256" key="5">
    <source>
        <dbReference type="SAM" id="Phobius"/>
    </source>
</evidence>
<feature type="transmembrane region" description="Helical" evidence="5">
    <location>
        <begin position="122"/>
        <end position="141"/>
    </location>
</feature>
<feature type="domain" description="EamA" evidence="6">
    <location>
        <begin position="150"/>
        <end position="282"/>
    </location>
</feature>
<keyword evidence="3 5" id="KW-1133">Transmembrane helix</keyword>
<feature type="transmembrane region" description="Helical" evidence="5">
    <location>
        <begin position="66"/>
        <end position="86"/>
    </location>
</feature>
<dbReference type="Pfam" id="PF00892">
    <property type="entry name" value="EamA"/>
    <property type="match status" value="2"/>
</dbReference>
<evidence type="ECO:0000256" key="3">
    <source>
        <dbReference type="ARBA" id="ARBA00022989"/>
    </source>
</evidence>
<dbReference type="EMBL" id="QPJU01000003">
    <property type="protein sequence ID" value="RCX10089.1"/>
    <property type="molecule type" value="Genomic_DNA"/>
</dbReference>
<evidence type="ECO:0000313" key="8">
    <source>
        <dbReference type="Proteomes" id="UP000252174"/>
    </source>
</evidence>
<dbReference type="Gene3D" id="1.10.3730.20">
    <property type="match status" value="1"/>
</dbReference>
<dbReference type="InterPro" id="IPR000620">
    <property type="entry name" value="EamA_dom"/>
</dbReference>
<dbReference type="AlphaFoldDB" id="A0A369AL13"/>
<keyword evidence="4 5" id="KW-0472">Membrane</keyword>
<feature type="domain" description="EamA" evidence="6">
    <location>
        <begin position="9"/>
        <end position="135"/>
    </location>
</feature>
<comment type="caution">
    <text evidence="7">The sequence shown here is derived from an EMBL/GenBank/DDBJ whole genome shotgun (WGS) entry which is preliminary data.</text>
</comment>
<organism evidence="7 8">
    <name type="scientific">Extensimonas vulgaris</name>
    <dbReference type="NCBI Taxonomy" id="1031594"/>
    <lineage>
        <taxon>Bacteria</taxon>
        <taxon>Pseudomonadati</taxon>
        <taxon>Pseudomonadota</taxon>
        <taxon>Betaproteobacteria</taxon>
        <taxon>Burkholderiales</taxon>
        <taxon>Comamonadaceae</taxon>
        <taxon>Extensimonas</taxon>
    </lineage>
</organism>
<evidence type="ECO:0000259" key="6">
    <source>
        <dbReference type="Pfam" id="PF00892"/>
    </source>
</evidence>
<name>A0A369AL13_9BURK</name>
<feature type="transmembrane region" description="Helical" evidence="5">
    <location>
        <begin position="92"/>
        <end position="113"/>
    </location>
</feature>
<dbReference type="SUPFAM" id="SSF103481">
    <property type="entry name" value="Multidrug resistance efflux transporter EmrE"/>
    <property type="match status" value="2"/>
</dbReference>
<dbReference type="RefSeq" id="WP_114482789.1">
    <property type="nucleotide sequence ID" value="NZ_QPJU01000003.1"/>
</dbReference>
<feature type="transmembrane region" description="Helical" evidence="5">
    <location>
        <begin position="265"/>
        <end position="290"/>
    </location>
</feature>
<protein>
    <submittedName>
        <fullName evidence="7">EamA domain-containing membrane protein RarD</fullName>
    </submittedName>
</protein>
<accession>A0A369AL13</accession>
<sequence>MNTASLVRLLLLSAIWGASFLFMRIGVPFLGPSLLIFARVGFAAVFLLLVGAYLRKRLQVRQHWRHYLVLGLFNSALPFVLFAYAAQTLSASLLSVLNATAPIWAAAIGAVWLRTRLTPKALFGMGLGVLGVALLAGVEALTLPQGGALAIAAGLGAAFSYGIATTYTKTAKSAEPFANAHGSMWAATLLLAPFALHAPALPGVPPLHVMLSVVALGVVCSGVAYLLYFRLIADLGAAPALTVTFLIPVFGILWGVIFLGEHVGWHTLVGGLTVLWGTALVTGFSITTVFPGRKPDAA</sequence>
<feature type="transmembrane region" description="Helical" evidence="5">
    <location>
        <begin position="33"/>
        <end position="54"/>
    </location>
</feature>
<proteinExistence type="predicted"/>
<evidence type="ECO:0000313" key="7">
    <source>
        <dbReference type="EMBL" id="RCX10089.1"/>
    </source>
</evidence>
<keyword evidence="2 5" id="KW-0812">Transmembrane</keyword>
<dbReference type="Proteomes" id="UP000252174">
    <property type="component" value="Unassembled WGS sequence"/>
</dbReference>
<dbReference type="InterPro" id="IPR050638">
    <property type="entry name" value="AA-Vitamin_Transporters"/>
</dbReference>
<evidence type="ECO:0000256" key="2">
    <source>
        <dbReference type="ARBA" id="ARBA00022692"/>
    </source>
</evidence>
<feature type="transmembrane region" description="Helical" evidence="5">
    <location>
        <begin position="208"/>
        <end position="228"/>
    </location>
</feature>
<dbReference type="PANTHER" id="PTHR32322:SF9">
    <property type="entry name" value="AMINO-ACID METABOLITE EFFLUX PUMP-RELATED"/>
    <property type="match status" value="1"/>
</dbReference>
<comment type="subcellular location">
    <subcellularLocation>
        <location evidence="1">Membrane</location>
        <topology evidence="1">Multi-pass membrane protein</topology>
    </subcellularLocation>
</comment>